<sequence>MTDEENMQISTQSEVGVASLRARLHPQSLLCRFKNHGGHQQNSSLLRCLLLVLPGLIAFLPQSLVLSTNAFSPLTEKTDLLTLNLVFANILISTFLIFTALSLKFVPQLYPYIRSGMFGMLCFGHPL</sequence>
<reference evidence="2 3" key="1">
    <citation type="submission" date="2024-04" db="EMBL/GenBank/DDBJ databases">
        <authorList>
            <person name="Waldvogel A.-M."/>
            <person name="Schoenle A."/>
        </authorList>
    </citation>
    <scope>NUCLEOTIDE SEQUENCE [LARGE SCALE GENOMIC DNA]</scope>
</reference>
<protein>
    <submittedName>
        <fullName evidence="2">Uncharacterized protein</fullName>
    </submittedName>
</protein>
<dbReference type="EMBL" id="OZ035825">
    <property type="protein sequence ID" value="CAL1602532.1"/>
    <property type="molecule type" value="Genomic_DNA"/>
</dbReference>
<proteinExistence type="predicted"/>
<keyword evidence="1" id="KW-0472">Membrane</keyword>
<keyword evidence="3" id="KW-1185">Reference proteome</keyword>
<evidence type="ECO:0000256" key="1">
    <source>
        <dbReference type="SAM" id="Phobius"/>
    </source>
</evidence>
<dbReference type="Proteomes" id="UP001497482">
    <property type="component" value="Chromosome 3"/>
</dbReference>
<evidence type="ECO:0000313" key="2">
    <source>
        <dbReference type="EMBL" id="CAL1602532.1"/>
    </source>
</evidence>
<evidence type="ECO:0000313" key="3">
    <source>
        <dbReference type="Proteomes" id="UP001497482"/>
    </source>
</evidence>
<name>A0AAV2LSS5_KNICA</name>
<feature type="transmembrane region" description="Helical" evidence="1">
    <location>
        <begin position="44"/>
        <end position="65"/>
    </location>
</feature>
<organism evidence="2 3">
    <name type="scientific">Knipowitschia caucasica</name>
    <name type="common">Caucasian dwarf goby</name>
    <name type="synonym">Pomatoschistus caucasicus</name>
    <dbReference type="NCBI Taxonomy" id="637954"/>
    <lineage>
        <taxon>Eukaryota</taxon>
        <taxon>Metazoa</taxon>
        <taxon>Chordata</taxon>
        <taxon>Craniata</taxon>
        <taxon>Vertebrata</taxon>
        <taxon>Euteleostomi</taxon>
        <taxon>Actinopterygii</taxon>
        <taxon>Neopterygii</taxon>
        <taxon>Teleostei</taxon>
        <taxon>Neoteleostei</taxon>
        <taxon>Acanthomorphata</taxon>
        <taxon>Gobiaria</taxon>
        <taxon>Gobiiformes</taxon>
        <taxon>Gobioidei</taxon>
        <taxon>Gobiidae</taxon>
        <taxon>Gobiinae</taxon>
        <taxon>Knipowitschia</taxon>
    </lineage>
</organism>
<feature type="transmembrane region" description="Helical" evidence="1">
    <location>
        <begin position="85"/>
        <end position="106"/>
    </location>
</feature>
<keyword evidence="1" id="KW-1133">Transmembrane helix</keyword>
<gene>
    <name evidence="2" type="ORF">KC01_LOCUS30290</name>
</gene>
<keyword evidence="1" id="KW-0812">Transmembrane</keyword>
<dbReference type="AlphaFoldDB" id="A0AAV2LSS5"/>
<accession>A0AAV2LSS5</accession>